<feature type="domain" description="Calponin-homology (CH)" evidence="3">
    <location>
        <begin position="30"/>
        <end position="151"/>
    </location>
</feature>
<dbReference type="GeneID" id="17251603"/>
<dbReference type="AlphaFoldDB" id="A0A0D3I1X1"/>
<dbReference type="Gene3D" id="1.10.418.10">
    <property type="entry name" value="Calponin-like domain"/>
    <property type="match status" value="4"/>
</dbReference>
<dbReference type="RefSeq" id="XP_005757685.1">
    <property type="nucleotide sequence ID" value="XM_005757628.1"/>
</dbReference>
<dbReference type="PROSITE" id="PS50021">
    <property type="entry name" value="CH"/>
    <property type="match status" value="4"/>
</dbReference>
<keyword evidence="5" id="KW-1185">Reference proteome</keyword>
<dbReference type="SMART" id="SM00033">
    <property type="entry name" value="CH"/>
    <property type="match status" value="3"/>
</dbReference>
<dbReference type="GO" id="GO:0051015">
    <property type="term" value="F:actin filament binding"/>
    <property type="evidence" value="ECO:0007669"/>
    <property type="project" value="InterPro"/>
</dbReference>
<dbReference type="KEGG" id="ehx:EMIHUDRAFT_62345"/>
<organism evidence="4 5">
    <name type="scientific">Emiliania huxleyi (strain CCMP1516)</name>
    <dbReference type="NCBI Taxonomy" id="280463"/>
    <lineage>
        <taxon>Eukaryota</taxon>
        <taxon>Haptista</taxon>
        <taxon>Haptophyta</taxon>
        <taxon>Prymnesiophyceae</taxon>
        <taxon>Isochrysidales</taxon>
        <taxon>Noelaerhabdaceae</taxon>
        <taxon>Emiliania</taxon>
    </lineage>
</organism>
<dbReference type="CDD" id="cd21220">
    <property type="entry name" value="CH_PLS_FIM_rpt4"/>
    <property type="match status" value="1"/>
</dbReference>
<dbReference type="EnsemblProtists" id="EOD05256">
    <property type="protein sequence ID" value="EOD05256"/>
    <property type="gene ID" value="EMIHUDRAFT_62345"/>
</dbReference>
<feature type="domain" description="Calponin-homology (CH)" evidence="3">
    <location>
        <begin position="179"/>
        <end position="298"/>
    </location>
</feature>
<dbReference type="eggNOG" id="KOG0046">
    <property type="taxonomic scope" value="Eukaryota"/>
</dbReference>
<dbReference type="PaxDb" id="2903-EOD05256"/>
<sequence>MLGTGVTVLADAGRGSRRDGGAPGVTPIDESERVALVKHLNWALKGDPHTGDVVPMDPSGDAVFKAAAPGVLLSKFVLRVAPAALDPRALNLPQGRPLGSDAKLQNQTLCLNAVTAVGCGVQGLSPRQLVDAPSHQQGTLQLVWNLTRSALLGPIKTSKMPQLNGLCLVGEDPAVLAKYRPEQVLLRWVNHHIRGYLEASPEQAAVPRTFRVTNLHADLADALALAIVLHQVLPHRSAAWDAACAALGASSTSERAEGVLEAARLGGVEMFEPQAGDLTAPRPRMLLAFVAAIFHTHPGLVEQPAAPKAAKARRALRSNPSQAREEAALRMWMASLGLGLESLSSLYEDCRDGVAFLRLVDFIKPGTIDWSRVLLEPRSIYERVQNCNHAVRAARFLGLVVEGFSGKDLADGISMYILSMASQLMRAHVCLFLDELGLGEGDVLEWANCQVRRHDDAFEMRLRGFADAQIRTGVFVLRLLRAVAPECTREELILPGDTEEERAQNARYAISCAHKAGCTVFATWEDVIEGRPRMILCLLAALMAEDLRRHEEESQAAPAA</sequence>
<dbReference type="InterPro" id="IPR039959">
    <property type="entry name" value="Fimbrin/Plastin"/>
</dbReference>
<evidence type="ECO:0000259" key="3">
    <source>
        <dbReference type="PROSITE" id="PS50021"/>
    </source>
</evidence>
<proteinExistence type="predicted"/>
<feature type="domain" description="Calponin-homology (CH)" evidence="3">
    <location>
        <begin position="437"/>
        <end position="547"/>
    </location>
</feature>
<evidence type="ECO:0000313" key="4">
    <source>
        <dbReference type="EnsemblProtists" id="EOD05256"/>
    </source>
</evidence>
<dbReference type="InterPro" id="IPR001715">
    <property type="entry name" value="CH_dom"/>
</dbReference>
<dbReference type="PANTHER" id="PTHR19961">
    <property type="entry name" value="FIMBRIN/PLASTIN"/>
    <property type="match status" value="1"/>
</dbReference>
<evidence type="ECO:0000256" key="1">
    <source>
        <dbReference type="ARBA" id="ARBA00022737"/>
    </source>
</evidence>
<evidence type="ECO:0000256" key="2">
    <source>
        <dbReference type="ARBA" id="ARBA00023203"/>
    </source>
</evidence>
<keyword evidence="1" id="KW-0677">Repeat</keyword>
<dbReference type="HOGENOM" id="CLU_015284_3_0_1"/>
<keyword evidence="2" id="KW-0009">Actin-binding</keyword>
<dbReference type="GO" id="GO:0051017">
    <property type="term" value="P:actin filament bundle assembly"/>
    <property type="evidence" value="ECO:0007669"/>
    <property type="project" value="InterPro"/>
</dbReference>
<dbReference type="GO" id="GO:0032432">
    <property type="term" value="C:actin filament bundle"/>
    <property type="evidence" value="ECO:0007669"/>
    <property type="project" value="TreeGrafter"/>
</dbReference>
<dbReference type="STRING" id="2903.R1D349"/>
<dbReference type="GO" id="GO:0005884">
    <property type="term" value="C:actin filament"/>
    <property type="evidence" value="ECO:0007669"/>
    <property type="project" value="TreeGrafter"/>
</dbReference>
<dbReference type="GO" id="GO:0051639">
    <property type="term" value="P:actin filament network formation"/>
    <property type="evidence" value="ECO:0007669"/>
    <property type="project" value="TreeGrafter"/>
</dbReference>
<protein>
    <recommendedName>
        <fullName evidence="3">Calponin-homology (CH) domain-containing protein</fullName>
    </recommendedName>
</protein>
<evidence type="ECO:0000313" key="5">
    <source>
        <dbReference type="Proteomes" id="UP000013827"/>
    </source>
</evidence>
<reference evidence="5" key="1">
    <citation type="journal article" date="2013" name="Nature">
        <title>Pan genome of the phytoplankton Emiliania underpins its global distribution.</title>
        <authorList>
            <person name="Read B.A."/>
            <person name="Kegel J."/>
            <person name="Klute M.J."/>
            <person name="Kuo A."/>
            <person name="Lefebvre S.C."/>
            <person name="Maumus F."/>
            <person name="Mayer C."/>
            <person name="Miller J."/>
            <person name="Monier A."/>
            <person name="Salamov A."/>
            <person name="Young J."/>
            <person name="Aguilar M."/>
            <person name="Claverie J.M."/>
            <person name="Frickenhaus S."/>
            <person name="Gonzalez K."/>
            <person name="Herman E.K."/>
            <person name="Lin Y.C."/>
            <person name="Napier J."/>
            <person name="Ogata H."/>
            <person name="Sarno A.F."/>
            <person name="Shmutz J."/>
            <person name="Schroeder D."/>
            <person name="de Vargas C."/>
            <person name="Verret F."/>
            <person name="von Dassow P."/>
            <person name="Valentin K."/>
            <person name="Van de Peer Y."/>
            <person name="Wheeler G."/>
            <person name="Dacks J.B."/>
            <person name="Delwiche C.F."/>
            <person name="Dyhrman S.T."/>
            <person name="Glockner G."/>
            <person name="John U."/>
            <person name="Richards T."/>
            <person name="Worden A.Z."/>
            <person name="Zhang X."/>
            <person name="Grigoriev I.V."/>
            <person name="Allen A.E."/>
            <person name="Bidle K."/>
            <person name="Borodovsky M."/>
            <person name="Bowler C."/>
            <person name="Brownlee C."/>
            <person name="Cock J.M."/>
            <person name="Elias M."/>
            <person name="Gladyshev V.N."/>
            <person name="Groth M."/>
            <person name="Guda C."/>
            <person name="Hadaegh A."/>
            <person name="Iglesias-Rodriguez M.D."/>
            <person name="Jenkins J."/>
            <person name="Jones B.M."/>
            <person name="Lawson T."/>
            <person name="Leese F."/>
            <person name="Lindquist E."/>
            <person name="Lobanov A."/>
            <person name="Lomsadze A."/>
            <person name="Malik S.B."/>
            <person name="Marsh M.E."/>
            <person name="Mackinder L."/>
            <person name="Mock T."/>
            <person name="Mueller-Roeber B."/>
            <person name="Pagarete A."/>
            <person name="Parker M."/>
            <person name="Probert I."/>
            <person name="Quesneville H."/>
            <person name="Raines C."/>
            <person name="Rensing S.A."/>
            <person name="Riano-Pachon D.M."/>
            <person name="Richier S."/>
            <person name="Rokitta S."/>
            <person name="Shiraiwa Y."/>
            <person name="Soanes D.M."/>
            <person name="van der Giezen M."/>
            <person name="Wahlund T.M."/>
            <person name="Williams B."/>
            <person name="Wilson W."/>
            <person name="Wolfe G."/>
            <person name="Wurch L.L."/>
        </authorList>
    </citation>
    <scope>NUCLEOTIDE SEQUENCE</scope>
</reference>
<dbReference type="GO" id="GO:0005737">
    <property type="term" value="C:cytoplasm"/>
    <property type="evidence" value="ECO:0007669"/>
    <property type="project" value="TreeGrafter"/>
</dbReference>
<dbReference type="PANTHER" id="PTHR19961:SF18">
    <property type="entry name" value="FI19014P1"/>
    <property type="match status" value="1"/>
</dbReference>
<feature type="domain" description="Calponin-homology (CH)" evidence="3">
    <location>
        <begin position="323"/>
        <end position="429"/>
    </location>
</feature>
<dbReference type="Pfam" id="PF00307">
    <property type="entry name" value="CH"/>
    <property type="match status" value="3"/>
</dbReference>
<name>A0A0D3I1X1_EMIH1</name>
<accession>A0A0D3I1X1</accession>
<reference evidence="4" key="2">
    <citation type="submission" date="2024-10" db="UniProtKB">
        <authorList>
            <consortium name="EnsemblProtists"/>
        </authorList>
    </citation>
    <scope>IDENTIFICATION</scope>
</reference>
<dbReference type="SUPFAM" id="SSF47576">
    <property type="entry name" value="Calponin-homology domain, CH-domain"/>
    <property type="match status" value="1"/>
</dbReference>
<dbReference type="Proteomes" id="UP000013827">
    <property type="component" value="Unassembled WGS sequence"/>
</dbReference>
<dbReference type="InterPro" id="IPR036872">
    <property type="entry name" value="CH_dom_sf"/>
</dbReference>